<reference evidence="7 9" key="1">
    <citation type="journal article" date="2012" name="Nature">
        <title>Algal genomes reveal evolutionary mosaicism and the fate of nucleomorphs.</title>
        <authorList>
            <consortium name="DOE Joint Genome Institute"/>
            <person name="Curtis B.A."/>
            <person name="Tanifuji G."/>
            <person name="Burki F."/>
            <person name="Gruber A."/>
            <person name="Irimia M."/>
            <person name="Maruyama S."/>
            <person name="Arias M.C."/>
            <person name="Ball S.G."/>
            <person name="Gile G.H."/>
            <person name="Hirakawa Y."/>
            <person name="Hopkins J.F."/>
            <person name="Kuo A."/>
            <person name="Rensing S.A."/>
            <person name="Schmutz J."/>
            <person name="Symeonidi A."/>
            <person name="Elias M."/>
            <person name="Eveleigh R.J."/>
            <person name="Herman E.K."/>
            <person name="Klute M.J."/>
            <person name="Nakayama T."/>
            <person name="Obornik M."/>
            <person name="Reyes-Prieto A."/>
            <person name="Armbrust E.V."/>
            <person name="Aves S.J."/>
            <person name="Beiko R.G."/>
            <person name="Coutinho P."/>
            <person name="Dacks J.B."/>
            <person name="Durnford D.G."/>
            <person name="Fast N.M."/>
            <person name="Green B.R."/>
            <person name="Grisdale C.J."/>
            <person name="Hempel F."/>
            <person name="Henrissat B."/>
            <person name="Hoppner M.P."/>
            <person name="Ishida K."/>
            <person name="Kim E."/>
            <person name="Koreny L."/>
            <person name="Kroth P.G."/>
            <person name="Liu Y."/>
            <person name="Malik S.B."/>
            <person name="Maier U.G."/>
            <person name="McRose D."/>
            <person name="Mock T."/>
            <person name="Neilson J.A."/>
            <person name="Onodera N.T."/>
            <person name="Poole A.M."/>
            <person name="Pritham E.J."/>
            <person name="Richards T.A."/>
            <person name="Rocap G."/>
            <person name="Roy S.W."/>
            <person name="Sarai C."/>
            <person name="Schaack S."/>
            <person name="Shirato S."/>
            <person name="Slamovits C.H."/>
            <person name="Spencer D.F."/>
            <person name="Suzuki S."/>
            <person name="Worden A.Z."/>
            <person name="Zauner S."/>
            <person name="Barry K."/>
            <person name="Bell C."/>
            <person name="Bharti A.K."/>
            <person name="Crow J.A."/>
            <person name="Grimwood J."/>
            <person name="Kramer R."/>
            <person name="Lindquist E."/>
            <person name="Lucas S."/>
            <person name="Salamov A."/>
            <person name="McFadden G.I."/>
            <person name="Lane C.E."/>
            <person name="Keeling P.J."/>
            <person name="Gray M.W."/>
            <person name="Grigoriev I.V."/>
            <person name="Archibald J.M."/>
        </authorList>
    </citation>
    <scope>NUCLEOTIDE SEQUENCE</scope>
    <source>
        <strain evidence="7 9">CCMP2712</strain>
    </source>
</reference>
<comment type="similarity">
    <text evidence="2">Belongs to the OXR1 family.</text>
</comment>
<evidence type="ECO:0000256" key="2">
    <source>
        <dbReference type="ARBA" id="ARBA00009540"/>
    </source>
</evidence>
<proteinExistence type="inferred from homology"/>
<dbReference type="PROSITE" id="PS51886">
    <property type="entry name" value="TLDC"/>
    <property type="match status" value="1"/>
</dbReference>
<evidence type="ECO:0000256" key="1">
    <source>
        <dbReference type="ARBA" id="ARBA00004173"/>
    </source>
</evidence>
<reference evidence="8" key="3">
    <citation type="submission" date="2015-06" db="UniProtKB">
        <authorList>
            <consortium name="EnsemblProtists"/>
        </authorList>
    </citation>
    <scope>IDENTIFICATION</scope>
</reference>
<dbReference type="eggNOG" id="KOG2557">
    <property type="taxonomic scope" value="Eukaryota"/>
</dbReference>
<dbReference type="Proteomes" id="UP000011087">
    <property type="component" value="Unassembled WGS sequence"/>
</dbReference>
<feature type="compositionally biased region" description="Acidic residues" evidence="5">
    <location>
        <begin position="299"/>
        <end position="313"/>
    </location>
</feature>
<reference evidence="9" key="2">
    <citation type="submission" date="2012-11" db="EMBL/GenBank/DDBJ databases">
        <authorList>
            <person name="Kuo A."/>
            <person name="Curtis B.A."/>
            <person name="Tanifuji G."/>
            <person name="Burki F."/>
            <person name="Gruber A."/>
            <person name="Irimia M."/>
            <person name="Maruyama S."/>
            <person name="Arias M.C."/>
            <person name="Ball S.G."/>
            <person name="Gile G.H."/>
            <person name="Hirakawa Y."/>
            <person name="Hopkins J.F."/>
            <person name="Rensing S.A."/>
            <person name="Schmutz J."/>
            <person name="Symeonidi A."/>
            <person name="Elias M."/>
            <person name="Eveleigh R.J."/>
            <person name="Herman E.K."/>
            <person name="Klute M.J."/>
            <person name="Nakayama T."/>
            <person name="Obornik M."/>
            <person name="Reyes-Prieto A."/>
            <person name="Armbrust E.V."/>
            <person name="Aves S.J."/>
            <person name="Beiko R.G."/>
            <person name="Coutinho P."/>
            <person name="Dacks J.B."/>
            <person name="Durnford D.G."/>
            <person name="Fast N.M."/>
            <person name="Green B.R."/>
            <person name="Grisdale C."/>
            <person name="Hempe F."/>
            <person name="Henrissat B."/>
            <person name="Hoppner M.P."/>
            <person name="Ishida K.-I."/>
            <person name="Kim E."/>
            <person name="Koreny L."/>
            <person name="Kroth P.G."/>
            <person name="Liu Y."/>
            <person name="Malik S.-B."/>
            <person name="Maier U.G."/>
            <person name="McRose D."/>
            <person name="Mock T."/>
            <person name="Neilson J.A."/>
            <person name="Onodera N.T."/>
            <person name="Poole A.M."/>
            <person name="Pritham E.J."/>
            <person name="Richards T.A."/>
            <person name="Rocap G."/>
            <person name="Roy S.W."/>
            <person name="Sarai C."/>
            <person name="Schaack S."/>
            <person name="Shirato S."/>
            <person name="Slamovits C.H."/>
            <person name="Spencer D.F."/>
            <person name="Suzuki S."/>
            <person name="Worden A.Z."/>
            <person name="Zauner S."/>
            <person name="Barry K."/>
            <person name="Bell C."/>
            <person name="Bharti A.K."/>
            <person name="Crow J.A."/>
            <person name="Grimwood J."/>
            <person name="Kramer R."/>
            <person name="Lindquist E."/>
            <person name="Lucas S."/>
            <person name="Salamov A."/>
            <person name="McFadden G.I."/>
            <person name="Lane C.E."/>
            <person name="Keeling P.J."/>
            <person name="Gray M.W."/>
            <person name="Grigoriev I.V."/>
            <person name="Archibald J.M."/>
        </authorList>
    </citation>
    <scope>NUCLEOTIDE SEQUENCE</scope>
    <source>
        <strain evidence="9">CCMP2712</strain>
    </source>
</reference>
<evidence type="ECO:0000313" key="8">
    <source>
        <dbReference type="EnsemblProtists" id="EKX54694"/>
    </source>
</evidence>
<feature type="domain" description="TLDc" evidence="6">
    <location>
        <begin position="52"/>
        <end position="220"/>
    </location>
</feature>
<evidence type="ECO:0000313" key="9">
    <source>
        <dbReference type="Proteomes" id="UP000011087"/>
    </source>
</evidence>
<evidence type="ECO:0000256" key="4">
    <source>
        <dbReference type="ARBA" id="ARBA00040604"/>
    </source>
</evidence>
<evidence type="ECO:0000259" key="6">
    <source>
        <dbReference type="PROSITE" id="PS51886"/>
    </source>
</evidence>
<evidence type="ECO:0000256" key="3">
    <source>
        <dbReference type="ARBA" id="ARBA00023128"/>
    </source>
</evidence>
<name>L1K287_GUITC</name>
<dbReference type="EMBL" id="JH992966">
    <property type="protein sequence ID" value="EKX54694.1"/>
    <property type="molecule type" value="Genomic_DNA"/>
</dbReference>
<gene>
    <name evidence="7" type="ORF">GUITHDRAFT_160496</name>
</gene>
<dbReference type="GeneID" id="17311753"/>
<protein>
    <recommendedName>
        <fullName evidence="4">Oxidation resistance protein 1</fullName>
    </recommendedName>
</protein>
<dbReference type="InterPro" id="IPR006571">
    <property type="entry name" value="TLDc_dom"/>
</dbReference>
<dbReference type="PANTHER" id="PTHR23354">
    <property type="entry name" value="NUCLEOLAR PROTEIN 7/ESTROGEN RECEPTOR COACTIVATOR-RELATED"/>
    <property type="match status" value="1"/>
</dbReference>
<keyword evidence="9" id="KW-1185">Reference proteome</keyword>
<dbReference type="PaxDb" id="55529-EKX54694"/>
<dbReference type="OMA" id="AEIFIMK"/>
<organism evidence="7">
    <name type="scientific">Guillardia theta (strain CCMP2712)</name>
    <name type="common">Cryptophyte</name>
    <dbReference type="NCBI Taxonomy" id="905079"/>
    <lineage>
        <taxon>Eukaryota</taxon>
        <taxon>Cryptophyceae</taxon>
        <taxon>Pyrenomonadales</taxon>
        <taxon>Geminigeraceae</taxon>
        <taxon>Guillardia</taxon>
    </lineage>
</organism>
<feature type="region of interest" description="Disordered" evidence="5">
    <location>
        <begin position="287"/>
        <end position="313"/>
    </location>
</feature>
<comment type="subcellular location">
    <subcellularLocation>
        <location evidence="1">Mitochondrion</location>
    </subcellularLocation>
</comment>
<dbReference type="EnsemblProtists" id="EKX54694">
    <property type="protein sequence ID" value="EKX54694"/>
    <property type="gene ID" value="GUITHDRAFT_160496"/>
</dbReference>
<evidence type="ECO:0000313" key="7">
    <source>
        <dbReference type="EMBL" id="EKX54694.1"/>
    </source>
</evidence>
<keyword evidence="3" id="KW-0496">Mitochondrion</keyword>
<dbReference type="GO" id="GO:0005739">
    <property type="term" value="C:mitochondrion"/>
    <property type="evidence" value="ECO:0007669"/>
    <property type="project" value="UniProtKB-SubCell"/>
</dbReference>
<accession>L1K287</accession>
<dbReference type="RefSeq" id="XP_005841674.1">
    <property type="nucleotide sequence ID" value="XM_005841617.1"/>
</dbReference>
<dbReference type="HOGENOM" id="CLU_889797_0_0_1"/>
<dbReference type="Pfam" id="PF07534">
    <property type="entry name" value="TLD"/>
    <property type="match status" value="1"/>
</dbReference>
<dbReference type="OrthoDB" id="26679at2759"/>
<dbReference type="STRING" id="905079.L1K287"/>
<sequence length="313" mass="35212">MTREEGDNWLQREVDTEGFLPDLLRSAFLLSAKDSSMHKRQRNVPRLARKSRLLSDEVLWIFGPQLPPTCVQKPWKQLYSSVKHGKSFSRFMSKILFRGPTLLIFKDKLGCVFGGFASVSWHKSNKFYGDGRCFLFSSSPRMKIFPASNVNNNFMWLSTNLTSCSNGLGMGGQKDFWGIYVDTMLERGVCRAPCSSFCKMPCLSSSPEFEFEEVEVWGCIPDYVADEKELEAAGVKRKPVKSLDDYTARKDGKTVLDDVEAKAILDAAGVGGYSDDVRAYDAVLAKEEKSRKATREEADAGSDSDDLEYQDED</sequence>
<dbReference type="KEGG" id="gtt:GUITHDRAFT_160496"/>
<dbReference type="AlphaFoldDB" id="L1K287"/>
<evidence type="ECO:0000256" key="5">
    <source>
        <dbReference type="SAM" id="MobiDB-lite"/>
    </source>
</evidence>
<dbReference type="SMART" id="SM00584">
    <property type="entry name" value="TLDc"/>
    <property type="match status" value="1"/>
</dbReference>
<feature type="compositionally biased region" description="Basic and acidic residues" evidence="5">
    <location>
        <begin position="287"/>
        <end position="298"/>
    </location>
</feature>
<dbReference type="PANTHER" id="PTHR23354:SF62">
    <property type="entry name" value="MUSTARD, ISOFORM V"/>
    <property type="match status" value="1"/>
</dbReference>